<feature type="region of interest" description="Disordered" evidence="1">
    <location>
        <begin position="28"/>
        <end position="52"/>
    </location>
</feature>
<proteinExistence type="predicted"/>
<name>A0ABS0CIZ8_9NOCA</name>
<keyword evidence="2" id="KW-0732">Signal</keyword>
<accession>A0ABS0CIZ8</accession>
<dbReference type="Pfam" id="PF12079">
    <property type="entry name" value="DUF3558"/>
    <property type="match status" value="1"/>
</dbReference>
<keyword evidence="4" id="KW-1185">Reference proteome</keyword>
<protein>
    <submittedName>
        <fullName evidence="3">DUF3558 domain-containing protein</fullName>
    </submittedName>
</protein>
<evidence type="ECO:0000256" key="2">
    <source>
        <dbReference type="SAM" id="SignalP"/>
    </source>
</evidence>
<evidence type="ECO:0000256" key="1">
    <source>
        <dbReference type="SAM" id="MobiDB-lite"/>
    </source>
</evidence>
<feature type="signal peptide" evidence="2">
    <location>
        <begin position="1"/>
        <end position="22"/>
    </location>
</feature>
<organism evidence="3 4">
    <name type="scientific">Nocardia amamiensis</name>
    <dbReference type="NCBI Taxonomy" id="404578"/>
    <lineage>
        <taxon>Bacteria</taxon>
        <taxon>Bacillati</taxon>
        <taxon>Actinomycetota</taxon>
        <taxon>Actinomycetes</taxon>
        <taxon>Mycobacteriales</taxon>
        <taxon>Nocardiaceae</taxon>
        <taxon>Nocardia</taxon>
    </lineage>
</organism>
<dbReference type="InterPro" id="IPR024520">
    <property type="entry name" value="DUF3558"/>
</dbReference>
<sequence length="190" mass="19964">MANRPSAWQLMVLTASLTCALAACGSSNGGTGQPTDNRASATPTVAADVPSGYRPCEDIPQAVLSSEKLLDKTPDDSNASGGIKWRGCLWAQTDGYAASIRTTNITVDMVSAKGFSDTRDFTIDGRRAVSTRQSDAHPKAECTLNVEMEGGSLEFGLTNPASNRNTGHLDTCDLARTLAEKVVPTIPDTA</sequence>
<comment type="caution">
    <text evidence="3">The sequence shown here is derived from an EMBL/GenBank/DDBJ whole genome shotgun (WGS) entry which is preliminary data.</text>
</comment>
<gene>
    <name evidence="3" type="ORF">IU459_03325</name>
</gene>
<dbReference type="PROSITE" id="PS51257">
    <property type="entry name" value="PROKAR_LIPOPROTEIN"/>
    <property type="match status" value="1"/>
</dbReference>
<dbReference type="EMBL" id="JADLQX010000002">
    <property type="protein sequence ID" value="MBF6296571.1"/>
    <property type="molecule type" value="Genomic_DNA"/>
</dbReference>
<feature type="compositionally biased region" description="Polar residues" evidence="1">
    <location>
        <begin position="33"/>
        <end position="43"/>
    </location>
</feature>
<evidence type="ECO:0000313" key="3">
    <source>
        <dbReference type="EMBL" id="MBF6296571.1"/>
    </source>
</evidence>
<evidence type="ECO:0000313" key="4">
    <source>
        <dbReference type="Proteomes" id="UP000702209"/>
    </source>
</evidence>
<reference evidence="3 4" key="1">
    <citation type="submission" date="2020-10" db="EMBL/GenBank/DDBJ databases">
        <title>Identification of Nocardia species via Next-generation sequencing and recognition of intraspecies genetic diversity.</title>
        <authorList>
            <person name="Li P."/>
            <person name="Li P."/>
            <person name="Lu B."/>
        </authorList>
    </citation>
    <scope>NUCLEOTIDE SEQUENCE [LARGE SCALE GENOMIC DNA]</scope>
    <source>
        <strain evidence="3 4">BJ06-0157</strain>
    </source>
</reference>
<dbReference type="RefSeq" id="WP_195127944.1">
    <property type="nucleotide sequence ID" value="NZ_JADLQX010000002.1"/>
</dbReference>
<dbReference type="Proteomes" id="UP000702209">
    <property type="component" value="Unassembled WGS sequence"/>
</dbReference>
<feature type="chain" id="PRO_5045479956" evidence="2">
    <location>
        <begin position="23"/>
        <end position="190"/>
    </location>
</feature>